<evidence type="ECO:0000313" key="2">
    <source>
        <dbReference type="Proteomes" id="UP000258309"/>
    </source>
</evidence>
<accession>A0A3E2HQD4</accession>
<name>A0A3E2HQD4_SCYLI</name>
<feature type="non-terminal residue" evidence="1">
    <location>
        <position position="139"/>
    </location>
</feature>
<proteinExistence type="predicted"/>
<organism evidence="1 2">
    <name type="scientific">Scytalidium lignicola</name>
    <name type="common">Hyphomycete</name>
    <dbReference type="NCBI Taxonomy" id="5539"/>
    <lineage>
        <taxon>Eukaryota</taxon>
        <taxon>Fungi</taxon>
        <taxon>Dikarya</taxon>
        <taxon>Ascomycota</taxon>
        <taxon>Pezizomycotina</taxon>
        <taxon>Leotiomycetes</taxon>
        <taxon>Leotiomycetes incertae sedis</taxon>
        <taxon>Scytalidium</taxon>
    </lineage>
</organism>
<keyword evidence="2" id="KW-1185">Reference proteome</keyword>
<protein>
    <submittedName>
        <fullName evidence="1">Uncharacterized protein</fullName>
    </submittedName>
</protein>
<sequence length="139" mass="15589">MATAAYYNSMAVIADDQVPWANLSSNNRVRQNQANAFFKFIDCNAHLADYLGSFLITLNGAYSDFPLDQMAATLQYHVRVSTTRLDAFENKIQPNESNMRILAAQWREAIEKTNWAANSLASLVREVPADPAHPKQPLN</sequence>
<reference evidence="1 2" key="1">
    <citation type="submission" date="2018-05" db="EMBL/GenBank/DDBJ databases">
        <title>Draft genome sequence of Scytalidium lignicola DSM 105466, a ubiquitous saprotrophic fungus.</title>
        <authorList>
            <person name="Buettner E."/>
            <person name="Gebauer A.M."/>
            <person name="Hofrichter M."/>
            <person name="Liers C."/>
            <person name="Kellner H."/>
        </authorList>
    </citation>
    <scope>NUCLEOTIDE SEQUENCE [LARGE SCALE GENOMIC DNA]</scope>
    <source>
        <strain evidence="1 2">DSM 105466</strain>
    </source>
</reference>
<comment type="caution">
    <text evidence="1">The sequence shown here is derived from an EMBL/GenBank/DDBJ whole genome shotgun (WGS) entry which is preliminary data.</text>
</comment>
<evidence type="ECO:0000313" key="1">
    <source>
        <dbReference type="EMBL" id="RFU35578.1"/>
    </source>
</evidence>
<dbReference type="AlphaFoldDB" id="A0A3E2HQD4"/>
<dbReference type="EMBL" id="NCSJ02000007">
    <property type="protein sequence ID" value="RFU35578.1"/>
    <property type="molecule type" value="Genomic_DNA"/>
</dbReference>
<gene>
    <name evidence="1" type="ORF">B7463_g816</name>
</gene>
<dbReference type="Proteomes" id="UP000258309">
    <property type="component" value="Unassembled WGS sequence"/>
</dbReference>
<feature type="non-terminal residue" evidence="1">
    <location>
        <position position="1"/>
    </location>
</feature>